<sequence length="115" mass="14004">MMYNSKYKTWNWKEILSIRWISSYYKFQRWFMRKMLFNLGDLSQLTGVLVPVYQVRNMDIFKEKNPKSNVVIPQIDFMTPTRIMSINEPFFKEFDKNFASLDEKSIFSKEFSKNL</sequence>
<dbReference type="AlphaFoldDB" id="Q4A7K3"/>
<dbReference type="KEGG" id="mhp:MHP7448_0520"/>
<name>Q4A7K3_MESH7</name>
<protein>
    <submittedName>
        <fullName evidence="1">Uncharacterized protein</fullName>
    </submittedName>
</protein>
<organism evidence="1 2">
    <name type="scientific">Mesomycoplasma hyopneumoniae (strain 7448)</name>
    <name type="common">Mycoplasma hyopneumoniae</name>
    <dbReference type="NCBI Taxonomy" id="262722"/>
    <lineage>
        <taxon>Bacteria</taxon>
        <taxon>Bacillati</taxon>
        <taxon>Mycoplasmatota</taxon>
        <taxon>Mycoplasmoidales</taxon>
        <taxon>Metamycoplasmataceae</taxon>
        <taxon>Mesomycoplasma</taxon>
    </lineage>
</organism>
<reference evidence="1 2" key="1">
    <citation type="journal article" date="2005" name="J. Bacteriol.">
        <title>Swine and poultry pathogens: the complete genome sequences of two strains of Mycoplasma hyopneumoniae and a strain of Mycoplasma synoviae.</title>
        <authorList>
            <person name="Vasconcelos A.T."/>
            <person name="Ferreira H.B."/>
            <person name="Bizarro C.V."/>
            <person name="Bonatto S.L."/>
            <person name="Carvalho M.O."/>
            <person name="Pinto P.M."/>
            <person name="Almeida D.F."/>
            <person name="Almeida L.G."/>
            <person name="Almeida R."/>
            <person name="Alves-Filho L."/>
            <person name="Assuncao E.N."/>
            <person name="Azevedo V.A."/>
            <person name="Bogo M.R."/>
            <person name="Brigido M.M."/>
            <person name="Brocchi M."/>
            <person name="Burity H.A."/>
            <person name="Camargo A.A."/>
            <person name="Camargo S.S."/>
            <person name="Carepo M.S."/>
            <person name="Carraro D.M."/>
            <person name="de Mattos Cascardo J.C."/>
            <person name="Castro L.A."/>
            <person name="Cavalcanti G."/>
            <person name="Chemale G."/>
            <person name="Collevatti R.G."/>
            <person name="Cunha C.W."/>
            <person name="Dallagiovanna B."/>
            <person name="Dambros B.P."/>
            <person name="Dellagostin O.A."/>
            <person name="Falcao C."/>
            <person name="Fantinatti-Garboggini F."/>
            <person name="Felipe M.S."/>
            <person name="Fiorentin L."/>
            <person name="Franco G.R."/>
            <person name="Freitas N.S."/>
            <person name="Frias D."/>
            <person name="Grangeiro T.B."/>
            <person name="Grisard E.C."/>
            <person name="Guimaraes C.T."/>
            <person name="Hungria M."/>
            <person name="Jardim S.N."/>
            <person name="Krieger M.A."/>
            <person name="Laurino J.P."/>
            <person name="Lima L.F."/>
            <person name="Lopes M.I."/>
            <person name="Loreto E.L."/>
            <person name="Madeira H.M."/>
            <person name="Manfio G.P."/>
            <person name="Maranhao A.Q."/>
            <person name="Martinkovics C.T."/>
            <person name="Medeiros S.R."/>
            <person name="Moreira M.A."/>
            <person name="Neiva M."/>
            <person name="Ramalho-Neto C.E."/>
            <person name="Nicolas M.F."/>
            <person name="Oliveira S.C."/>
            <person name="Paixao R.F."/>
            <person name="Pedrosa F.O."/>
            <person name="Pena S.D."/>
            <person name="Pereira M."/>
            <person name="Pereira-Ferrari L."/>
            <person name="Piffer I."/>
            <person name="Pinto L.S."/>
            <person name="Potrich D.P."/>
            <person name="Salim A.C."/>
            <person name="Santos F.R."/>
            <person name="Schmitt R."/>
            <person name="Schneider M.P."/>
            <person name="Schrank A."/>
            <person name="Schrank I.S."/>
            <person name="Schuck A.F."/>
            <person name="Seuanez H.N."/>
            <person name="Silva D.W."/>
            <person name="Silva R."/>
            <person name="Silva S.C."/>
            <person name="Soares C.M."/>
            <person name="Souza K.R."/>
            <person name="Souza R.C."/>
            <person name="Staats C.C."/>
            <person name="Steffens M.B."/>
            <person name="Teixeira S.M."/>
            <person name="Urmenyi T.P."/>
            <person name="Vainstein M.H."/>
            <person name="Zuccherato L.W."/>
            <person name="Simpson A.J."/>
            <person name="Zaha A."/>
        </authorList>
    </citation>
    <scope>NUCLEOTIDE SEQUENCE [LARGE SCALE GENOMIC DNA]</scope>
    <source>
        <strain evidence="1 2">7448</strain>
    </source>
</reference>
<dbReference type="EMBL" id="AE017244">
    <property type="protein sequence ID" value="AAZ53886.2"/>
    <property type="molecule type" value="Genomic_DNA"/>
</dbReference>
<dbReference type="Proteomes" id="UP000000553">
    <property type="component" value="Chromosome"/>
</dbReference>
<accession>Q4A7K3</accession>
<evidence type="ECO:0000313" key="1">
    <source>
        <dbReference type="EMBL" id="AAZ53886.2"/>
    </source>
</evidence>
<evidence type="ECO:0000313" key="2">
    <source>
        <dbReference type="Proteomes" id="UP000000553"/>
    </source>
</evidence>
<proteinExistence type="predicted"/>
<gene>
    <name evidence="1" type="ordered locus">MHP7448_0520</name>
</gene>
<dbReference type="HOGENOM" id="CLU_2118337_0_0_14"/>